<keyword evidence="2" id="KW-1185">Reference proteome</keyword>
<gene>
    <name evidence="1" type="ORF">MRATA1EN1_LOCUS22392</name>
</gene>
<proteinExistence type="predicted"/>
<dbReference type="Proteomes" id="UP001176941">
    <property type="component" value="Chromosome 33"/>
</dbReference>
<accession>A0ABN8ZHP8</accession>
<evidence type="ECO:0000313" key="1">
    <source>
        <dbReference type="EMBL" id="CAI9173430.1"/>
    </source>
</evidence>
<sequence length="165" mass="17794">MGEDTDPRKGIHLCGSVCWTPGCPGSGTFPHVLSADRHPQRLRLYLSSPGACHGVGRVRRRRVNRVRCGFALVLSSDVAVPILGERWLVPPARLAEERACWVHRPEEGAVHAAVLSKHLLVQGLGAAGTRQAQIPALRFTPTDGTAFGGRGARGRRDGVAAWEQL</sequence>
<dbReference type="EMBL" id="OX459969">
    <property type="protein sequence ID" value="CAI9173430.1"/>
    <property type="molecule type" value="Genomic_DNA"/>
</dbReference>
<name>A0ABN8ZHP8_RANTA</name>
<organism evidence="1 2">
    <name type="scientific">Rangifer tarandus platyrhynchus</name>
    <name type="common">Svalbard reindeer</name>
    <dbReference type="NCBI Taxonomy" id="3082113"/>
    <lineage>
        <taxon>Eukaryota</taxon>
        <taxon>Metazoa</taxon>
        <taxon>Chordata</taxon>
        <taxon>Craniata</taxon>
        <taxon>Vertebrata</taxon>
        <taxon>Euteleostomi</taxon>
        <taxon>Mammalia</taxon>
        <taxon>Eutheria</taxon>
        <taxon>Laurasiatheria</taxon>
        <taxon>Artiodactyla</taxon>
        <taxon>Ruminantia</taxon>
        <taxon>Pecora</taxon>
        <taxon>Cervidae</taxon>
        <taxon>Odocoileinae</taxon>
        <taxon>Rangifer</taxon>
    </lineage>
</organism>
<evidence type="ECO:0000313" key="2">
    <source>
        <dbReference type="Proteomes" id="UP001176941"/>
    </source>
</evidence>
<protein>
    <submittedName>
        <fullName evidence="1">Uncharacterized protein</fullName>
    </submittedName>
</protein>
<reference evidence="1" key="1">
    <citation type="submission" date="2023-04" db="EMBL/GenBank/DDBJ databases">
        <authorList>
            <consortium name="ELIXIR-Norway"/>
        </authorList>
    </citation>
    <scope>NUCLEOTIDE SEQUENCE [LARGE SCALE GENOMIC DNA]</scope>
</reference>